<keyword evidence="1" id="KW-1133">Transmembrane helix</keyword>
<evidence type="ECO:0000313" key="2">
    <source>
        <dbReference type="EMBL" id="KIS23600.1"/>
    </source>
</evidence>
<feature type="transmembrane region" description="Helical" evidence="1">
    <location>
        <begin position="45"/>
        <end position="64"/>
    </location>
</feature>
<protein>
    <submittedName>
        <fullName evidence="2">Multidrug ABC transporter permease</fullName>
    </submittedName>
</protein>
<dbReference type="NCBIfam" id="TIGR03732">
    <property type="entry name" value="lanti_perm_MutE"/>
    <property type="match status" value="1"/>
</dbReference>
<sequence length="243" mass="27365">MLNYIKAEKLKCKRTFGKKNTYIAPITVLLLAFLSPLWYQACAFNWWYLLILPGFIALSCYFVHQKEEKKLNYRAVFSLPIDLRKTWIAKNIMISMNLFIACMVLLIGINLVGVFFSGAHNIPVLNTVMATIIMVITSLWQIPLCLFLSKKLGAFGVILINVGAGVIFSISMVSKSLWWLCPYTWTTRLMCPTLGILPSGLFAEPGDPLLNPNVIPIGIGMSILLFIILMFITTNCFKNQEVA</sequence>
<dbReference type="InterPro" id="IPR021205">
    <property type="entry name" value="Lanti_perm_SpaE/MutE/EpiE-like"/>
</dbReference>
<dbReference type="PATRIC" id="fig|1379739.3.peg.2011"/>
<dbReference type="RefSeq" id="WP_003486315.1">
    <property type="nucleotide sequence ID" value="NZ_JXSU01000007.1"/>
</dbReference>
<proteinExistence type="predicted"/>
<accession>A0A0D1BTF2</accession>
<feature type="transmembrane region" description="Helical" evidence="1">
    <location>
        <begin position="94"/>
        <end position="116"/>
    </location>
</feature>
<evidence type="ECO:0000313" key="3">
    <source>
        <dbReference type="Proteomes" id="UP000032250"/>
    </source>
</evidence>
<name>A0A0D1BTF2_CLOBO</name>
<feature type="transmembrane region" description="Helical" evidence="1">
    <location>
        <begin position="122"/>
        <end position="140"/>
    </location>
</feature>
<dbReference type="AlphaFoldDB" id="A0A0D1BTF2"/>
<organism evidence="2 3">
    <name type="scientific">Clostridium botulinum B2 450</name>
    <dbReference type="NCBI Taxonomy" id="1379739"/>
    <lineage>
        <taxon>Bacteria</taxon>
        <taxon>Bacillati</taxon>
        <taxon>Bacillota</taxon>
        <taxon>Clostridia</taxon>
        <taxon>Eubacteriales</taxon>
        <taxon>Clostridiaceae</taxon>
        <taxon>Clostridium</taxon>
    </lineage>
</organism>
<dbReference type="EMBL" id="JXSU01000007">
    <property type="protein sequence ID" value="KIS23600.1"/>
    <property type="molecule type" value="Genomic_DNA"/>
</dbReference>
<dbReference type="Proteomes" id="UP000032250">
    <property type="component" value="Unassembled WGS sequence"/>
</dbReference>
<keyword evidence="1" id="KW-0472">Membrane</keyword>
<dbReference type="CDD" id="cd21807">
    <property type="entry name" value="ABC-2_lan_permease_MutE_EpiE-like"/>
    <property type="match status" value="1"/>
</dbReference>
<dbReference type="HOGENOM" id="CLU_077103_2_0_9"/>
<feature type="transmembrane region" description="Helical" evidence="1">
    <location>
        <begin position="21"/>
        <end position="39"/>
    </location>
</feature>
<gene>
    <name evidence="2" type="ORF">N495_08320</name>
</gene>
<evidence type="ECO:0000256" key="1">
    <source>
        <dbReference type="SAM" id="Phobius"/>
    </source>
</evidence>
<dbReference type="OrthoDB" id="9776525at2"/>
<comment type="caution">
    <text evidence="2">The sequence shown here is derived from an EMBL/GenBank/DDBJ whole genome shotgun (WGS) entry which is preliminary data.</text>
</comment>
<feature type="transmembrane region" description="Helical" evidence="1">
    <location>
        <begin position="214"/>
        <end position="237"/>
    </location>
</feature>
<reference evidence="2 3" key="1">
    <citation type="submission" date="2014-06" db="EMBL/GenBank/DDBJ databases">
        <title>Genome characterization of distinct group I Clostridium botulinum lineages.</title>
        <authorList>
            <person name="Giordani F."/>
            <person name="Anselmo A."/>
            <person name="Fillo S."/>
            <person name="Palozzi A.M."/>
            <person name="Fortunato A."/>
            <person name="Gentile B."/>
            <person name="Ciammaruconi A."/>
            <person name="Anniballi F."/>
            <person name="De Medici D."/>
            <person name="Lista F."/>
        </authorList>
    </citation>
    <scope>NUCLEOTIDE SEQUENCE [LARGE SCALE GENOMIC DNA]</scope>
    <source>
        <strain evidence="2 3">B2 450</strain>
    </source>
</reference>
<keyword evidence="1" id="KW-0812">Transmembrane</keyword>
<feature type="transmembrane region" description="Helical" evidence="1">
    <location>
        <begin position="152"/>
        <end position="173"/>
    </location>
</feature>